<protein>
    <recommendedName>
        <fullName evidence="3">Phage protein</fullName>
    </recommendedName>
</protein>
<dbReference type="Proteomes" id="UP000315842">
    <property type="component" value="Unassembled WGS sequence"/>
</dbReference>
<keyword evidence="2" id="KW-1185">Reference proteome</keyword>
<accession>A0A4Y3KEF1</accession>
<comment type="caution">
    <text evidence="1">The sequence shown here is derived from an EMBL/GenBank/DDBJ whole genome shotgun (WGS) entry which is preliminary data.</text>
</comment>
<proteinExistence type="predicted"/>
<evidence type="ECO:0000313" key="2">
    <source>
        <dbReference type="Proteomes" id="UP000315842"/>
    </source>
</evidence>
<reference evidence="1 2" key="1">
    <citation type="submission" date="2019-06" db="EMBL/GenBank/DDBJ databases">
        <title>Whole genome shotgun sequence of Cellulomonas uda NBRC 3747.</title>
        <authorList>
            <person name="Hosoyama A."/>
            <person name="Uohara A."/>
            <person name="Ohji S."/>
            <person name="Ichikawa N."/>
        </authorList>
    </citation>
    <scope>NUCLEOTIDE SEQUENCE [LARGE SCALE GENOMIC DNA]</scope>
    <source>
        <strain evidence="1 2">NBRC 3747</strain>
    </source>
</reference>
<organism evidence="1 2">
    <name type="scientific">Cellulomonas uda</name>
    <dbReference type="NCBI Taxonomy" id="1714"/>
    <lineage>
        <taxon>Bacteria</taxon>
        <taxon>Bacillati</taxon>
        <taxon>Actinomycetota</taxon>
        <taxon>Actinomycetes</taxon>
        <taxon>Micrococcales</taxon>
        <taxon>Cellulomonadaceae</taxon>
        <taxon>Cellulomonas</taxon>
    </lineage>
</organism>
<dbReference type="EMBL" id="BJLP01000028">
    <property type="protein sequence ID" value="GEA81405.1"/>
    <property type="molecule type" value="Genomic_DNA"/>
</dbReference>
<name>A0A4Y3KEF1_CELUD</name>
<dbReference type="AlphaFoldDB" id="A0A4Y3KEF1"/>
<evidence type="ECO:0008006" key="3">
    <source>
        <dbReference type="Google" id="ProtNLM"/>
    </source>
</evidence>
<evidence type="ECO:0000313" key="1">
    <source>
        <dbReference type="EMBL" id="GEA81405.1"/>
    </source>
</evidence>
<sequence length="116" mass="12679">MAEPRGWLTAEEWVAEYWPNAPFEFSDEADQAHLANLLTSARIQCEAFAPAVADGEDVPENYLLAQAMQARALYRATIAGTGDELIGADGMTVTVYPLDRAVKSLLRPRNPVPVFG</sequence>
<gene>
    <name evidence="1" type="ORF">CUD01_18490</name>
</gene>